<feature type="domain" description="EF-hand" evidence="4">
    <location>
        <begin position="557"/>
        <end position="592"/>
    </location>
</feature>
<feature type="signal peptide" evidence="2">
    <location>
        <begin position="1"/>
        <end position="31"/>
    </location>
</feature>
<feature type="domain" description="Cyclic nucleotide-binding" evidence="3">
    <location>
        <begin position="301"/>
        <end position="405"/>
    </location>
</feature>
<dbReference type="GO" id="GO:0005952">
    <property type="term" value="C:cAMP-dependent protein kinase complex"/>
    <property type="evidence" value="ECO:0007669"/>
    <property type="project" value="InterPro"/>
</dbReference>
<dbReference type="PRINTS" id="PR00103">
    <property type="entry name" value="CAMPKINASE"/>
</dbReference>
<dbReference type="GO" id="GO:0005509">
    <property type="term" value="F:calcium ion binding"/>
    <property type="evidence" value="ECO:0007669"/>
    <property type="project" value="InterPro"/>
</dbReference>
<dbReference type="CDD" id="cd00051">
    <property type="entry name" value="EFh"/>
    <property type="match status" value="1"/>
</dbReference>
<dbReference type="CDD" id="cd02961">
    <property type="entry name" value="PDI_a_family"/>
    <property type="match status" value="1"/>
</dbReference>
<dbReference type="InterPro" id="IPR011992">
    <property type="entry name" value="EF-hand-dom_pair"/>
</dbReference>
<dbReference type="Gene3D" id="2.60.120.10">
    <property type="entry name" value="Jelly Rolls"/>
    <property type="match status" value="1"/>
</dbReference>
<sequence length="695" mass="77400">MKRSSSSSTRKTSSNMLSLVIAAVLAVSTTTYHSSSSSSWMMGVGLADAFSLFSGRSRSRNFATSPSPIIEQLKLHQQQYQGPFSKRTFELYSTLVAPEESTEAASEEEEPGLPEVGSDGIYHLTAPSQHKALLEKHADKLVVLKFFAPWCKACKGLEPKFKAIANNDKYDGLPVVWADFSVAGNKEYIKTVGVLALPTIHFYAGAQSGLVENFPCGPSKVAILKRKLIQLFNTYVDAKTRKLKVMEKAEGEEATTVAEDKPCAERRITGTTQEQTYMNATVGGVVVSEPTWAHLRNDVPYFSDFTNQEFEQLMNKARLLTFEPGNVIMREGKKGRTFYVIESGEVEIYIRTAFADPLTTPSSNLGTLINQQGEGEFFGERSLITGEPRAASIKAAQKTRCFAFDVADIPATSILSGAGQASEQRMDQLNGKYGVDIHDLELLEVQQQVEQSKLGSQIRGSVNSPDPIKGVDFDLDAQLEDAADPVVPLSQQQREIVRAPRVLDDDHMIFPLLNRLRMMRHAARCFDYIMHQSSNVSFSDVGARRRRSILASKLTPTQREEYEQVFRIIDQSGDMIISLLELKRVLESVGDESKYTDDDLREMMKKAGRDAREELTLDDFLGVMAEAEFYRLFTDTFGNLDPNKTGFVKAADLDAVLCGMRDLISDDRKSIIDVEDKDMLIDYEQFSRMLLGSAL</sequence>
<feature type="compositionally biased region" description="Acidic residues" evidence="1">
    <location>
        <begin position="100"/>
        <end position="112"/>
    </location>
</feature>
<dbReference type="SUPFAM" id="SSF52833">
    <property type="entry name" value="Thioredoxin-like"/>
    <property type="match status" value="1"/>
</dbReference>
<dbReference type="InterPro" id="IPR050503">
    <property type="entry name" value="cAMP-dep_PK_reg_su-like"/>
</dbReference>
<dbReference type="PANTHER" id="PTHR11635:SF152">
    <property type="entry name" value="CAMP-DEPENDENT PROTEIN KINASE TYPE I REGULATORY SUBUNIT-RELATED"/>
    <property type="match status" value="1"/>
</dbReference>
<dbReference type="PROSITE" id="PS00889">
    <property type="entry name" value="CNMP_BINDING_2"/>
    <property type="match status" value="1"/>
</dbReference>
<feature type="region of interest" description="Disordered" evidence="1">
    <location>
        <begin position="99"/>
        <end position="119"/>
    </location>
</feature>
<feature type="domain" description="Thioredoxin" evidence="5">
    <location>
        <begin position="91"/>
        <end position="233"/>
    </location>
</feature>
<dbReference type="Gene3D" id="1.10.238.10">
    <property type="entry name" value="EF-hand"/>
    <property type="match status" value="1"/>
</dbReference>
<dbReference type="AlphaFoldDB" id="A0A7S1Y9Z3"/>
<dbReference type="Pfam" id="PF00027">
    <property type="entry name" value="cNMP_binding"/>
    <property type="match status" value="1"/>
</dbReference>
<dbReference type="PROSITE" id="PS50222">
    <property type="entry name" value="EF_HAND_2"/>
    <property type="match status" value="1"/>
</dbReference>
<protein>
    <recommendedName>
        <fullName evidence="7">Calmodulin</fullName>
    </recommendedName>
</protein>
<dbReference type="InterPro" id="IPR000595">
    <property type="entry name" value="cNMP-bd_dom"/>
</dbReference>
<dbReference type="SUPFAM" id="SSF47473">
    <property type="entry name" value="EF-hand"/>
    <property type="match status" value="1"/>
</dbReference>
<evidence type="ECO:0008006" key="7">
    <source>
        <dbReference type="Google" id="ProtNLM"/>
    </source>
</evidence>
<name>A0A7S1Y9Z3_9STRA</name>
<feature type="chain" id="PRO_5031346105" description="Calmodulin" evidence="2">
    <location>
        <begin position="32"/>
        <end position="695"/>
    </location>
</feature>
<dbReference type="PANTHER" id="PTHR11635">
    <property type="entry name" value="CAMP-DEPENDENT PROTEIN KINASE REGULATORY CHAIN"/>
    <property type="match status" value="1"/>
</dbReference>
<evidence type="ECO:0000256" key="2">
    <source>
        <dbReference type="SAM" id="SignalP"/>
    </source>
</evidence>
<dbReference type="EMBL" id="HBGK01028027">
    <property type="protein sequence ID" value="CAD9286106.1"/>
    <property type="molecule type" value="Transcribed_RNA"/>
</dbReference>
<dbReference type="GO" id="GO:0005829">
    <property type="term" value="C:cytosol"/>
    <property type="evidence" value="ECO:0007669"/>
    <property type="project" value="TreeGrafter"/>
</dbReference>
<evidence type="ECO:0000256" key="1">
    <source>
        <dbReference type="SAM" id="MobiDB-lite"/>
    </source>
</evidence>
<dbReference type="InterPro" id="IPR002048">
    <property type="entry name" value="EF_hand_dom"/>
</dbReference>
<evidence type="ECO:0000259" key="3">
    <source>
        <dbReference type="PROSITE" id="PS50042"/>
    </source>
</evidence>
<evidence type="ECO:0000259" key="5">
    <source>
        <dbReference type="PROSITE" id="PS51352"/>
    </source>
</evidence>
<dbReference type="InterPro" id="IPR018490">
    <property type="entry name" value="cNMP-bd_dom_sf"/>
</dbReference>
<dbReference type="InterPro" id="IPR036249">
    <property type="entry name" value="Thioredoxin-like_sf"/>
</dbReference>
<dbReference type="Pfam" id="PF00085">
    <property type="entry name" value="Thioredoxin"/>
    <property type="match status" value="1"/>
</dbReference>
<dbReference type="SMART" id="SM00100">
    <property type="entry name" value="cNMP"/>
    <property type="match status" value="1"/>
</dbReference>
<dbReference type="InterPro" id="IPR018488">
    <property type="entry name" value="cNMP-bd_CS"/>
</dbReference>
<dbReference type="InterPro" id="IPR014710">
    <property type="entry name" value="RmlC-like_jellyroll"/>
</dbReference>
<gene>
    <name evidence="6" type="ORF">GOCE00092_LOCUS14519</name>
</gene>
<organism evidence="6">
    <name type="scientific">Grammatophora oceanica</name>
    <dbReference type="NCBI Taxonomy" id="210454"/>
    <lineage>
        <taxon>Eukaryota</taxon>
        <taxon>Sar</taxon>
        <taxon>Stramenopiles</taxon>
        <taxon>Ochrophyta</taxon>
        <taxon>Bacillariophyta</taxon>
        <taxon>Fragilariophyceae</taxon>
        <taxon>Fragilariophycidae</taxon>
        <taxon>Rhabdonematales</taxon>
        <taxon>Grammatophoraceae</taxon>
        <taxon>Grammatophora</taxon>
    </lineage>
</organism>
<dbReference type="CDD" id="cd00038">
    <property type="entry name" value="CAP_ED"/>
    <property type="match status" value="1"/>
</dbReference>
<keyword evidence="2" id="KW-0732">Signal</keyword>
<evidence type="ECO:0000313" key="6">
    <source>
        <dbReference type="EMBL" id="CAD9286106.1"/>
    </source>
</evidence>
<dbReference type="Gene3D" id="3.40.30.10">
    <property type="entry name" value="Glutaredoxin"/>
    <property type="match status" value="1"/>
</dbReference>
<dbReference type="SUPFAM" id="SSF51206">
    <property type="entry name" value="cAMP-binding domain-like"/>
    <property type="match status" value="1"/>
</dbReference>
<proteinExistence type="predicted"/>
<dbReference type="PROSITE" id="PS51352">
    <property type="entry name" value="THIOREDOXIN_2"/>
    <property type="match status" value="1"/>
</dbReference>
<dbReference type="InterPro" id="IPR013766">
    <property type="entry name" value="Thioredoxin_domain"/>
</dbReference>
<dbReference type="PROSITE" id="PS50042">
    <property type="entry name" value="CNMP_BINDING_3"/>
    <property type="match status" value="1"/>
</dbReference>
<dbReference type="SMART" id="SM00054">
    <property type="entry name" value="EFh"/>
    <property type="match status" value="2"/>
</dbReference>
<accession>A0A7S1Y9Z3</accession>
<reference evidence="6" key="1">
    <citation type="submission" date="2021-01" db="EMBL/GenBank/DDBJ databases">
        <authorList>
            <person name="Corre E."/>
            <person name="Pelletier E."/>
            <person name="Niang G."/>
            <person name="Scheremetjew M."/>
            <person name="Finn R."/>
            <person name="Kale V."/>
            <person name="Holt S."/>
            <person name="Cochrane G."/>
            <person name="Meng A."/>
            <person name="Brown T."/>
            <person name="Cohen L."/>
        </authorList>
    </citation>
    <scope>NUCLEOTIDE SEQUENCE</scope>
    <source>
        <strain evidence="6">CCMP 410</strain>
    </source>
</reference>
<evidence type="ECO:0000259" key="4">
    <source>
        <dbReference type="PROSITE" id="PS50222"/>
    </source>
</evidence>